<dbReference type="STRING" id="1122192.SAMN02745673_03950"/>
<dbReference type="Gene3D" id="3.30.360.10">
    <property type="entry name" value="Dihydrodipicolinate Reductase, domain 2"/>
    <property type="match status" value="1"/>
</dbReference>
<dbReference type="EMBL" id="FUWS01000011">
    <property type="protein sequence ID" value="SKA31388.1"/>
    <property type="molecule type" value="Genomic_DNA"/>
</dbReference>
<dbReference type="PANTHER" id="PTHR43377:SF1">
    <property type="entry name" value="BILIVERDIN REDUCTASE A"/>
    <property type="match status" value="1"/>
</dbReference>
<evidence type="ECO:0000313" key="2">
    <source>
        <dbReference type="EMBL" id="SKA31388.1"/>
    </source>
</evidence>
<gene>
    <name evidence="2" type="ORF">SAMN02745673_03950</name>
</gene>
<proteinExistence type="predicted"/>
<sequence>MAKVLIIGLGYAGRRFKKAFENTGTPVEFSYVGRTRQDVPIPYYRFIDEALEDFRPDVAVVTVPDLAHAEVLRALSGFDGFVLAEKPLVTSGDDLTPVESALRKVSGFCMDLVERYAETTMLLRDLVREDGLTLVRAHFTWGKDRINDHRPTSGVSSEIIHPLDLLQWICGAGTPMSLETVLGVRSDFSVSGHDVLDSVAISARLGSGVVSGYSSFVNITRKREIDFVFRDRSGDLLYANAVYDTPVWDADRLRVWRRTGAGDVVVHELDTGLRAVPKGAETVVKLGRMVDDVTRYVASGRDPNIPFAGLSDAFALQRLLNEMEARAYVTGPVSYFPNGRTVLEEVDWERLG</sequence>
<dbReference type="InterPro" id="IPR051450">
    <property type="entry name" value="Gfo/Idh/MocA_Oxidoreductases"/>
</dbReference>
<protein>
    <submittedName>
        <fullName evidence="2">Predicted dehydrogenase</fullName>
    </submittedName>
</protein>
<dbReference type="Gene3D" id="3.40.50.720">
    <property type="entry name" value="NAD(P)-binding Rossmann-like Domain"/>
    <property type="match status" value="1"/>
</dbReference>
<accession>A0A1T4SU19</accession>
<dbReference type="PANTHER" id="PTHR43377">
    <property type="entry name" value="BILIVERDIN REDUCTASE A"/>
    <property type="match status" value="1"/>
</dbReference>
<dbReference type="InterPro" id="IPR036291">
    <property type="entry name" value="NAD(P)-bd_dom_sf"/>
</dbReference>
<dbReference type="Pfam" id="PF01408">
    <property type="entry name" value="GFO_IDH_MocA"/>
    <property type="match status" value="1"/>
</dbReference>
<dbReference type="GO" id="GO:0000166">
    <property type="term" value="F:nucleotide binding"/>
    <property type="evidence" value="ECO:0007669"/>
    <property type="project" value="InterPro"/>
</dbReference>
<keyword evidence="3" id="KW-1185">Reference proteome</keyword>
<evidence type="ECO:0000313" key="3">
    <source>
        <dbReference type="Proteomes" id="UP000190637"/>
    </source>
</evidence>
<dbReference type="Proteomes" id="UP000190637">
    <property type="component" value="Unassembled WGS sequence"/>
</dbReference>
<dbReference type="SUPFAM" id="SSF51735">
    <property type="entry name" value="NAD(P)-binding Rossmann-fold domains"/>
    <property type="match status" value="1"/>
</dbReference>
<dbReference type="OrthoDB" id="9815825at2"/>
<reference evidence="2 3" key="1">
    <citation type="submission" date="2017-02" db="EMBL/GenBank/DDBJ databases">
        <authorList>
            <person name="Peterson S.W."/>
        </authorList>
    </citation>
    <scope>NUCLEOTIDE SEQUENCE [LARGE SCALE GENOMIC DNA]</scope>
    <source>
        <strain evidence="2 3">DSM 45154</strain>
    </source>
</reference>
<organism evidence="2 3">
    <name type="scientific">Marinactinospora thermotolerans DSM 45154</name>
    <dbReference type="NCBI Taxonomy" id="1122192"/>
    <lineage>
        <taxon>Bacteria</taxon>
        <taxon>Bacillati</taxon>
        <taxon>Actinomycetota</taxon>
        <taxon>Actinomycetes</taxon>
        <taxon>Streptosporangiales</taxon>
        <taxon>Nocardiopsidaceae</taxon>
        <taxon>Marinactinospora</taxon>
    </lineage>
</organism>
<feature type="domain" description="Gfo/Idh/MocA-like oxidoreductase N-terminal" evidence="1">
    <location>
        <begin position="3"/>
        <end position="104"/>
    </location>
</feature>
<evidence type="ECO:0000259" key="1">
    <source>
        <dbReference type="Pfam" id="PF01408"/>
    </source>
</evidence>
<dbReference type="InterPro" id="IPR000683">
    <property type="entry name" value="Gfo/Idh/MocA-like_OxRdtase_N"/>
</dbReference>
<dbReference type="AlphaFoldDB" id="A0A1T4SU19"/>
<dbReference type="RefSeq" id="WP_078763206.1">
    <property type="nucleotide sequence ID" value="NZ_FUWS01000011.1"/>
</dbReference>
<name>A0A1T4SU19_9ACTN</name>